<reference evidence="2" key="1">
    <citation type="submission" date="2022-07" db="EMBL/GenBank/DDBJ databases">
        <title>Phylogenomic reconstructions and comparative analyses of Kickxellomycotina fungi.</title>
        <authorList>
            <person name="Reynolds N.K."/>
            <person name="Stajich J.E."/>
            <person name="Barry K."/>
            <person name="Grigoriev I.V."/>
            <person name="Crous P."/>
            <person name="Smith M.E."/>
        </authorList>
    </citation>
    <scope>NUCLEOTIDE SEQUENCE</scope>
    <source>
        <strain evidence="2">NRRL 3115</strain>
    </source>
</reference>
<sequence>MVQGKGVTKKPIKTTKIKPTEPKRQQRKGRVVKTAKKQTLVKHQKLQKKLVAGMTTSLEQAMSVKAGAVGKLTIMKDAQNKGKSQPVKKRKY</sequence>
<dbReference type="EMBL" id="JANBTW010000101">
    <property type="protein sequence ID" value="KAJ2671496.1"/>
    <property type="molecule type" value="Genomic_DNA"/>
</dbReference>
<evidence type="ECO:0000313" key="3">
    <source>
        <dbReference type="Proteomes" id="UP001151518"/>
    </source>
</evidence>
<comment type="caution">
    <text evidence="2">The sequence shown here is derived from an EMBL/GenBank/DDBJ whole genome shotgun (WGS) entry which is preliminary data.</text>
</comment>
<evidence type="ECO:0000313" key="2">
    <source>
        <dbReference type="EMBL" id="KAJ2671496.1"/>
    </source>
</evidence>
<feature type="region of interest" description="Disordered" evidence="1">
    <location>
        <begin position="1"/>
        <end position="40"/>
    </location>
</feature>
<dbReference type="Proteomes" id="UP001151518">
    <property type="component" value="Unassembled WGS sequence"/>
</dbReference>
<organism evidence="2 3">
    <name type="scientific">Coemansia spiralis</name>
    <dbReference type="NCBI Taxonomy" id="417178"/>
    <lineage>
        <taxon>Eukaryota</taxon>
        <taxon>Fungi</taxon>
        <taxon>Fungi incertae sedis</taxon>
        <taxon>Zoopagomycota</taxon>
        <taxon>Kickxellomycotina</taxon>
        <taxon>Kickxellomycetes</taxon>
        <taxon>Kickxellales</taxon>
        <taxon>Kickxellaceae</taxon>
        <taxon>Coemansia</taxon>
    </lineage>
</organism>
<protein>
    <submittedName>
        <fullName evidence="2">Uncharacterized protein</fullName>
    </submittedName>
</protein>
<evidence type="ECO:0000256" key="1">
    <source>
        <dbReference type="SAM" id="MobiDB-lite"/>
    </source>
</evidence>
<name>A0A9W8G367_9FUNG</name>
<dbReference type="OrthoDB" id="5239630at2759"/>
<proteinExistence type="predicted"/>
<dbReference type="Pfam" id="PF09495">
    <property type="entry name" value="DUF2462"/>
    <property type="match status" value="1"/>
</dbReference>
<feature type="compositionally biased region" description="Basic residues" evidence="1">
    <location>
        <begin position="25"/>
        <end position="40"/>
    </location>
</feature>
<accession>A0A9W8G367</accession>
<dbReference type="AlphaFoldDB" id="A0A9W8G367"/>
<feature type="compositionally biased region" description="Basic residues" evidence="1">
    <location>
        <begin position="7"/>
        <end position="16"/>
    </location>
</feature>
<dbReference type="InterPro" id="IPR019034">
    <property type="entry name" value="UPF0390"/>
</dbReference>
<gene>
    <name evidence="2" type="ORF">GGI25_005485</name>
</gene>